<protein>
    <submittedName>
        <fullName evidence="1">Pathogenicity island protein</fullName>
    </submittedName>
</protein>
<reference evidence="1 2" key="1">
    <citation type="submission" date="2017-06" db="EMBL/GenBank/DDBJ databases">
        <authorList>
            <consortium name="Pathogen Informatics"/>
        </authorList>
    </citation>
    <scope>NUCLEOTIDE SEQUENCE [LARGE SCALE GENOMIC DNA]</scope>
    <source>
        <strain evidence="1 2">NCTC13839</strain>
    </source>
</reference>
<dbReference type="KEGG" id="sste:SAMEA4384403_2017"/>
<organism evidence="1 2">
    <name type="scientific">Mammaliicoccus stepanovicii</name>
    <dbReference type="NCBI Taxonomy" id="643214"/>
    <lineage>
        <taxon>Bacteria</taxon>
        <taxon>Bacillati</taxon>
        <taxon>Bacillota</taxon>
        <taxon>Bacilli</taxon>
        <taxon>Bacillales</taxon>
        <taxon>Staphylococcaceae</taxon>
        <taxon>Mammaliicoccus</taxon>
    </lineage>
</organism>
<dbReference type="OrthoDB" id="2400256at2"/>
<proteinExistence type="predicted"/>
<dbReference type="Proteomes" id="UP000242084">
    <property type="component" value="Chromosome 1"/>
</dbReference>
<keyword evidence="2" id="KW-1185">Reference proteome</keyword>
<evidence type="ECO:0000313" key="1">
    <source>
        <dbReference type="EMBL" id="SNV75476.1"/>
    </source>
</evidence>
<dbReference type="EMBL" id="LT906462">
    <property type="protein sequence ID" value="SNV75476.1"/>
    <property type="molecule type" value="Genomic_DNA"/>
</dbReference>
<dbReference type="AlphaFoldDB" id="A0A239ZXN8"/>
<sequence length="122" mass="14308">MVKTLEKARVRELPTDHSQVFNVITNAPNKYITRDKVLRQLRLEINQANYRWLASIISDLVLRFKYPIGSCRTREKRGYYIITSKQDKDDAINTLESIIKGNIKRLEAVQSIKVKDEKGNEW</sequence>
<name>A0A239ZXN8_9STAP</name>
<gene>
    <name evidence="1" type="ORF">SAMEA4384403_02017</name>
</gene>
<dbReference type="RefSeq" id="WP_095089142.1">
    <property type="nucleotide sequence ID" value="NZ_BMDM01000001.1"/>
</dbReference>
<evidence type="ECO:0000313" key="2">
    <source>
        <dbReference type="Proteomes" id="UP000242084"/>
    </source>
</evidence>
<accession>A0A239ZXN8</accession>